<keyword evidence="5" id="KW-0328">Glycosyltransferase</keyword>
<feature type="compositionally biased region" description="Acidic residues" evidence="14">
    <location>
        <begin position="685"/>
        <end position="694"/>
    </location>
</feature>
<dbReference type="InterPro" id="IPR001460">
    <property type="entry name" value="PCN-bd_Tpept"/>
</dbReference>
<comment type="similarity">
    <text evidence="1">In the C-terminal section; belongs to the transpeptidase family.</text>
</comment>
<dbReference type="InterPro" id="IPR001264">
    <property type="entry name" value="Glyco_trans_51"/>
</dbReference>
<reference evidence="18 19" key="1">
    <citation type="submission" date="2018-01" db="EMBL/GenBank/DDBJ databases">
        <title>Lactibacter flavus gen. nov., sp. nov., a novel bacterium of the family Propionibacteriaceae isolated from raw milk and dairy products.</title>
        <authorList>
            <person name="Wenning M."/>
            <person name="Breitenwieser F."/>
            <person name="Huptas C."/>
            <person name="von Neubeck M."/>
            <person name="Busse H.-J."/>
            <person name="Scherer S."/>
        </authorList>
    </citation>
    <scope>NUCLEOTIDE SEQUENCE [LARGE SCALE GENOMIC DNA]</scope>
    <source>
        <strain evidence="18 19">VG341</strain>
    </source>
</reference>
<evidence type="ECO:0000256" key="3">
    <source>
        <dbReference type="ARBA" id="ARBA00022645"/>
    </source>
</evidence>
<dbReference type="GO" id="GO:0009002">
    <property type="term" value="F:serine-type D-Ala-D-Ala carboxypeptidase activity"/>
    <property type="evidence" value="ECO:0007669"/>
    <property type="project" value="UniProtKB-EC"/>
</dbReference>
<keyword evidence="15" id="KW-0812">Transmembrane</keyword>
<sequence>MTDSSQGTPPSASRSTGRKPRTPGRVVLSILKWIVIVGVALAVIGAGVFGVLYARQGIPNPNTDFQTNLTSVYYADGQEQMSTFAVQNRVSIPLSEMPQTVKQSVVAGENETFWEDPGISIAGLMRAAASLVGPKDAVGGSTITQQYVKVMYLTQEKTFTRKLTEILVALKIGQELSKEDILERYLNAVYFGRGAYGIQAASQAYFGVDAKDLNLAQSVALTAIINSPNNLDPGRGEAQRRDLLERYQYVLNQMVKLKYITDDQRAQIYTALPDFPALDSAESRWGGHKGHLLKMVQDELKGAGFDDAQIQGGGLRITTTIDKTMQDAAVSAAQDQANRIAKAQNQDPNYYHPAIASIDTGTGAILAMYGGPNYTADYTNYATTPRAAGSTFKPWALVAGLRDGASLTDRFNGNTFTLKGEPKPITNGGHNYGPVTLEKATTSSINTAYVDLVTQMKDGPQKVIQAALDAGLTNNKWQATANIPLGSAEVSPLEAARGFATLANEGRRTTPHIIAQVTDMKGQVVYSPTINPEQTVENDVSINAVNALLGVTQDGTGQAAVAGLKYEVAGKTGTNFSNGETLATWFVGATRQISTAFVLTAGPEARSNLGRNTYGSTYSAVGWNAYMKVAMAGKDKIDFPAPVKQTRKGSFTAPPAPSPTATVPTAAPMSGAQPTTPTTKPEPADPVDPEDPTEPTDAPTSARPTTRPTHTPPGKPTTTPTARP</sequence>
<keyword evidence="6" id="KW-0808">Transferase</keyword>
<dbReference type="GO" id="GO:0008360">
    <property type="term" value="P:regulation of cell shape"/>
    <property type="evidence" value="ECO:0007669"/>
    <property type="project" value="UniProtKB-KW"/>
</dbReference>
<evidence type="ECO:0000259" key="16">
    <source>
        <dbReference type="Pfam" id="PF00905"/>
    </source>
</evidence>
<keyword evidence="15" id="KW-1133">Transmembrane helix</keyword>
<feature type="compositionally biased region" description="Low complexity" evidence="14">
    <location>
        <begin position="659"/>
        <end position="668"/>
    </location>
</feature>
<evidence type="ECO:0000256" key="7">
    <source>
        <dbReference type="ARBA" id="ARBA00022801"/>
    </source>
</evidence>
<accession>A0A4Q2EFG9</accession>
<keyword evidence="3" id="KW-0121">Carboxypeptidase</keyword>
<keyword evidence="9" id="KW-0573">Peptidoglycan synthesis</keyword>
<feature type="region of interest" description="Disordered" evidence="14">
    <location>
        <begin position="645"/>
        <end position="724"/>
    </location>
</feature>
<comment type="similarity">
    <text evidence="2">In the N-terminal section; belongs to the glycosyltransferase 51 family.</text>
</comment>
<evidence type="ECO:0000256" key="8">
    <source>
        <dbReference type="ARBA" id="ARBA00022960"/>
    </source>
</evidence>
<comment type="catalytic activity">
    <reaction evidence="12">
        <text>Preferential cleavage: (Ac)2-L-Lys-D-Ala-|-D-Ala. Also transpeptidation of peptidyl-alanyl moieties that are N-acyl substituents of D-alanine.</text>
        <dbReference type="EC" id="3.4.16.4"/>
    </reaction>
</comment>
<feature type="region of interest" description="Disordered" evidence="14">
    <location>
        <begin position="1"/>
        <end position="21"/>
    </location>
</feature>
<dbReference type="PANTHER" id="PTHR32282">
    <property type="entry name" value="BINDING PROTEIN TRANSPEPTIDASE, PUTATIVE-RELATED"/>
    <property type="match status" value="1"/>
</dbReference>
<proteinExistence type="inferred from homology"/>
<dbReference type="GO" id="GO:0030288">
    <property type="term" value="C:outer membrane-bounded periplasmic space"/>
    <property type="evidence" value="ECO:0007669"/>
    <property type="project" value="TreeGrafter"/>
</dbReference>
<evidence type="ECO:0000256" key="11">
    <source>
        <dbReference type="ARBA" id="ARBA00023316"/>
    </source>
</evidence>
<evidence type="ECO:0000256" key="14">
    <source>
        <dbReference type="SAM" id="MobiDB-lite"/>
    </source>
</evidence>
<dbReference type="InterPro" id="IPR023346">
    <property type="entry name" value="Lysozyme-like_dom_sf"/>
</dbReference>
<dbReference type="GO" id="GO:0006508">
    <property type="term" value="P:proteolysis"/>
    <property type="evidence" value="ECO:0007669"/>
    <property type="project" value="UniProtKB-KW"/>
</dbReference>
<feature type="compositionally biased region" description="Low complexity" evidence="14">
    <location>
        <begin position="695"/>
        <end position="709"/>
    </location>
</feature>
<dbReference type="EMBL" id="PPCV01000009">
    <property type="protein sequence ID" value="RXW31376.1"/>
    <property type="molecule type" value="Genomic_DNA"/>
</dbReference>
<dbReference type="Pfam" id="PF00905">
    <property type="entry name" value="Transpeptidase"/>
    <property type="match status" value="1"/>
</dbReference>
<evidence type="ECO:0000313" key="18">
    <source>
        <dbReference type="EMBL" id="RXW31376.1"/>
    </source>
</evidence>
<evidence type="ECO:0000256" key="2">
    <source>
        <dbReference type="ARBA" id="ARBA00007739"/>
    </source>
</evidence>
<dbReference type="Gene3D" id="3.40.710.10">
    <property type="entry name" value="DD-peptidase/beta-lactamase superfamily"/>
    <property type="match status" value="1"/>
</dbReference>
<keyword evidence="8" id="KW-0133">Cell shape</keyword>
<dbReference type="Gene3D" id="1.10.3810.10">
    <property type="entry name" value="Biosynthetic peptidoglycan transglycosylase-like"/>
    <property type="match status" value="1"/>
</dbReference>
<feature type="transmembrane region" description="Helical" evidence="15">
    <location>
        <begin position="26"/>
        <end position="53"/>
    </location>
</feature>
<dbReference type="GO" id="GO:0009252">
    <property type="term" value="P:peptidoglycan biosynthetic process"/>
    <property type="evidence" value="ECO:0007669"/>
    <property type="project" value="UniProtKB-KW"/>
</dbReference>
<evidence type="ECO:0000256" key="5">
    <source>
        <dbReference type="ARBA" id="ARBA00022676"/>
    </source>
</evidence>
<evidence type="ECO:0000256" key="10">
    <source>
        <dbReference type="ARBA" id="ARBA00023268"/>
    </source>
</evidence>
<dbReference type="InterPro" id="IPR012338">
    <property type="entry name" value="Beta-lactam/transpept-like"/>
</dbReference>
<evidence type="ECO:0000256" key="13">
    <source>
        <dbReference type="ARBA" id="ARBA00049902"/>
    </source>
</evidence>
<keyword evidence="7" id="KW-0378">Hydrolase</keyword>
<keyword evidence="4" id="KW-0645">Protease</keyword>
<gene>
    <name evidence="18" type="ORF">C1706_11960</name>
</gene>
<keyword evidence="10" id="KW-0511">Multifunctional enzyme</keyword>
<dbReference type="InterPro" id="IPR050396">
    <property type="entry name" value="Glycosyltr_51/Transpeptidase"/>
</dbReference>
<keyword evidence="11" id="KW-0961">Cell wall biogenesis/degradation</keyword>
<dbReference type="InterPro" id="IPR036950">
    <property type="entry name" value="PBP_transglycosylase"/>
</dbReference>
<dbReference type="GO" id="GO:0008658">
    <property type="term" value="F:penicillin binding"/>
    <property type="evidence" value="ECO:0007669"/>
    <property type="project" value="InterPro"/>
</dbReference>
<dbReference type="PANTHER" id="PTHR32282:SF34">
    <property type="entry name" value="PENICILLIN-BINDING PROTEIN 1A"/>
    <property type="match status" value="1"/>
</dbReference>
<dbReference type="Proteomes" id="UP000290624">
    <property type="component" value="Unassembled WGS sequence"/>
</dbReference>
<comment type="catalytic activity">
    <reaction evidence="13">
        <text>[GlcNAc-(1-&gt;4)-Mur2Ac(oyl-L-Ala-gamma-D-Glu-L-Lys-D-Ala-D-Ala)](n)-di-trans,octa-cis-undecaprenyl diphosphate + beta-D-GlcNAc-(1-&gt;4)-Mur2Ac(oyl-L-Ala-gamma-D-Glu-L-Lys-D-Ala-D-Ala)-di-trans,octa-cis-undecaprenyl diphosphate = [GlcNAc-(1-&gt;4)-Mur2Ac(oyl-L-Ala-gamma-D-Glu-L-Lys-D-Ala-D-Ala)](n+1)-di-trans,octa-cis-undecaprenyl diphosphate + di-trans,octa-cis-undecaprenyl diphosphate + H(+)</text>
        <dbReference type="Rhea" id="RHEA:23708"/>
        <dbReference type="Rhea" id="RHEA-COMP:9602"/>
        <dbReference type="Rhea" id="RHEA-COMP:9603"/>
        <dbReference type="ChEBI" id="CHEBI:15378"/>
        <dbReference type="ChEBI" id="CHEBI:58405"/>
        <dbReference type="ChEBI" id="CHEBI:60033"/>
        <dbReference type="ChEBI" id="CHEBI:78435"/>
        <dbReference type="EC" id="2.4.99.28"/>
    </reaction>
</comment>
<dbReference type="RefSeq" id="WP_129459468.1">
    <property type="nucleotide sequence ID" value="NZ_PPCV01000009.1"/>
</dbReference>
<evidence type="ECO:0000256" key="9">
    <source>
        <dbReference type="ARBA" id="ARBA00022984"/>
    </source>
</evidence>
<feature type="domain" description="Penicillin-binding protein transpeptidase" evidence="16">
    <location>
        <begin position="358"/>
        <end position="594"/>
    </location>
</feature>
<keyword evidence="19" id="KW-1185">Reference proteome</keyword>
<organism evidence="18 19">
    <name type="scientific">Propioniciclava flava</name>
    <dbReference type="NCBI Taxonomy" id="2072026"/>
    <lineage>
        <taxon>Bacteria</taxon>
        <taxon>Bacillati</taxon>
        <taxon>Actinomycetota</taxon>
        <taxon>Actinomycetes</taxon>
        <taxon>Propionibacteriales</taxon>
        <taxon>Propionibacteriaceae</taxon>
        <taxon>Propioniciclava</taxon>
    </lineage>
</organism>
<keyword evidence="15" id="KW-0472">Membrane</keyword>
<evidence type="ECO:0000256" key="1">
    <source>
        <dbReference type="ARBA" id="ARBA00007090"/>
    </source>
</evidence>
<dbReference type="SUPFAM" id="SSF53955">
    <property type="entry name" value="Lysozyme-like"/>
    <property type="match status" value="1"/>
</dbReference>
<name>A0A4Q2EFG9_9ACTN</name>
<dbReference type="Pfam" id="PF00912">
    <property type="entry name" value="Transgly"/>
    <property type="match status" value="1"/>
</dbReference>
<dbReference type="FunFam" id="1.10.3810.10:FF:000001">
    <property type="entry name" value="Penicillin-binding protein 1A"/>
    <property type="match status" value="1"/>
</dbReference>
<dbReference type="AlphaFoldDB" id="A0A4Q2EFG9"/>
<evidence type="ECO:0000313" key="19">
    <source>
        <dbReference type="Proteomes" id="UP000290624"/>
    </source>
</evidence>
<feature type="compositionally biased region" description="Polar residues" evidence="14">
    <location>
        <begin position="1"/>
        <end position="15"/>
    </location>
</feature>
<evidence type="ECO:0000259" key="17">
    <source>
        <dbReference type="Pfam" id="PF00912"/>
    </source>
</evidence>
<evidence type="ECO:0000256" key="15">
    <source>
        <dbReference type="SAM" id="Phobius"/>
    </source>
</evidence>
<evidence type="ECO:0000256" key="12">
    <source>
        <dbReference type="ARBA" id="ARBA00034000"/>
    </source>
</evidence>
<evidence type="ECO:0000256" key="6">
    <source>
        <dbReference type="ARBA" id="ARBA00022679"/>
    </source>
</evidence>
<dbReference type="SUPFAM" id="SSF56601">
    <property type="entry name" value="beta-lactamase/transpeptidase-like"/>
    <property type="match status" value="1"/>
</dbReference>
<evidence type="ECO:0000256" key="4">
    <source>
        <dbReference type="ARBA" id="ARBA00022670"/>
    </source>
</evidence>
<feature type="domain" description="Glycosyl transferase family 51" evidence="17">
    <location>
        <begin position="80"/>
        <end position="254"/>
    </location>
</feature>
<dbReference type="GO" id="GO:0008955">
    <property type="term" value="F:peptidoglycan glycosyltransferase activity"/>
    <property type="evidence" value="ECO:0007669"/>
    <property type="project" value="UniProtKB-EC"/>
</dbReference>
<comment type="caution">
    <text evidence="18">The sequence shown here is derived from an EMBL/GenBank/DDBJ whole genome shotgun (WGS) entry which is preliminary data.</text>
</comment>
<dbReference type="GO" id="GO:0071555">
    <property type="term" value="P:cell wall organization"/>
    <property type="evidence" value="ECO:0007669"/>
    <property type="project" value="UniProtKB-KW"/>
</dbReference>
<dbReference type="OrthoDB" id="9766909at2"/>
<protein>
    <submittedName>
        <fullName evidence="18">Penicillin-binding protein</fullName>
    </submittedName>
</protein>